<dbReference type="EMBL" id="VDLX02000006">
    <property type="protein sequence ID" value="KAB8194042.1"/>
    <property type="molecule type" value="Genomic_DNA"/>
</dbReference>
<dbReference type="RefSeq" id="WP_139631648.1">
    <property type="nucleotide sequence ID" value="NZ_CP045572.1"/>
</dbReference>
<name>A0A5C4WJQ5_9ACTN</name>
<organism evidence="1 2">
    <name type="scientific">Nonomuraea phyllanthi</name>
    <dbReference type="NCBI Taxonomy" id="2219224"/>
    <lineage>
        <taxon>Bacteria</taxon>
        <taxon>Bacillati</taxon>
        <taxon>Actinomycetota</taxon>
        <taxon>Actinomycetes</taxon>
        <taxon>Streptosporangiales</taxon>
        <taxon>Streptosporangiaceae</taxon>
        <taxon>Nonomuraea</taxon>
    </lineage>
</organism>
<accession>A0A5P9YPG0</accession>
<proteinExistence type="predicted"/>
<gene>
    <name evidence="1" type="ORF">FH608_017785</name>
</gene>
<keyword evidence="2" id="KW-1185">Reference proteome</keyword>
<accession>A0A5C4WJQ5</accession>
<dbReference type="Proteomes" id="UP000312512">
    <property type="component" value="Unassembled WGS sequence"/>
</dbReference>
<reference evidence="1 2" key="1">
    <citation type="submission" date="2019-10" db="EMBL/GenBank/DDBJ databases">
        <title>Nonomuraea sp. nov., isolated from Phyllanthus amarus.</title>
        <authorList>
            <person name="Klykleung N."/>
            <person name="Tanasupawat S."/>
        </authorList>
    </citation>
    <scope>NUCLEOTIDE SEQUENCE [LARGE SCALE GENOMIC DNA]</scope>
    <source>
        <strain evidence="1 2">PA1-10</strain>
    </source>
</reference>
<dbReference type="AlphaFoldDB" id="A0A5C4WJQ5"/>
<sequence length="108" mass="12070">MTTNVKVRALITLLPPEEGGLSHQLPSRTRSLIVRGRHQEGHEVHSRPFPAAISTEDEQPLRPGDKDHIVSMLIHDDAAVDYLRPGEGFQLWYGHEVGSGVVSRRLFV</sequence>
<dbReference type="OrthoDB" id="3538672at2"/>
<evidence type="ECO:0000313" key="1">
    <source>
        <dbReference type="EMBL" id="KAB8194042.1"/>
    </source>
</evidence>
<protein>
    <submittedName>
        <fullName evidence="1">Uncharacterized protein</fullName>
    </submittedName>
</protein>
<evidence type="ECO:0000313" key="2">
    <source>
        <dbReference type="Proteomes" id="UP000312512"/>
    </source>
</evidence>
<comment type="caution">
    <text evidence="1">The sequence shown here is derived from an EMBL/GenBank/DDBJ whole genome shotgun (WGS) entry which is preliminary data.</text>
</comment>